<dbReference type="SUPFAM" id="SSF63825">
    <property type="entry name" value="YWTD domain"/>
    <property type="match status" value="1"/>
</dbReference>
<evidence type="ECO:0000313" key="1">
    <source>
        <dbReference type="EMBL" id="MEN3535659.1"/>
    </source>
</evidence>
<dbReference type="Pfam" id="PF05787">
    <property type="entry name" value="PhoX"/>
    <property type="match status" value="1"/>
</dbReference>
<gene>
    <name evidence="1" type="ORF">AAH991_11145</name>
</gene>
<comment type="caution">
    <text evidence="1">The sequence shown here is derived from an EMBL/GenBank/DDBJ whole genome shotgun (WGS) entry which is preliminary data.</text>
</comment>
<dbReference type="InterPro" id="IPR008557">
    <property type="entry name" value="PhoX"/>
</dbReference>
<protein>
    <submittedName>
        <fullName evidence="1">Alkaline phosphatase PhoX</fullName>
    </submittedName>
</protein>
<dbReference type="EMBL" id="JBDJAW010000007">
    <property type="protein sequence ID" value="MEN3535659.1"/>
    <property type="molecule type" value="Genomic_DNA"/>
</dbReference>
<dbReference type="PANTHER" id="PTHR35399">
    <property type="entry name" value="SLR8030 PROTEIN"/>
    <property type="match status" value="1"/>
</dbReference>
<sequence>MARSGERAGGVVWHAAPDGGGCFPDGDGWIYVSNCALPLLGGVTALRFAPDGTLRGGYRVLSGADRSGAGAVTPWNTWLSGERTPHGRVFECDPYGLRAPMPRLAMGLFPHGGVACDPDRGVVYLTEGDPDGCLYRFRPDDWGDLTTGVLDVMTGAPGEDVVAWERVPVPATAQVPFGEQVPLAGHMPLREQVKGARRFARGGDCHYRDGLLRFVTEGDGRVWAYDAARGRLTVAHDTAGRPGGGEDDEITLVAGDRAVPFPGVTGGWTVAGPSISPAGDRLYFSCRPPHDARSAPASVTVEVRGPFQDLVRA</sequence>
<name>A0ABV0AK23_9ACTN</name>
<dbReference type="PANTHER" id="PTHR35399:SF4">
    <property type="entry name" value="MEMBRANE PROTEIN"/>
    <property type="match status" value="1"/>
</dbReference>
<dbReference type="Proteomes" id="UP001447516">
    <property type="component" value="Unassembled WGS sequence"/>
</dbReference>
<evidence type="ECO:0000313" key="2">
    <source>
        <dbReference type="Proteomes" id="UP001447516"/>
    </source>
</evidence>
<accession>A0ABV0AK23</accession>
<organism evidence="1 2">
    <name type="scientific">Microbispora maris</name>
    <dbReference type="NCBI Taxonomy" id="3144104"/>
    <lineage>
        <taxon>Bacteria</taxon>
        <taxon>Bacillati</taxon>
        <taxon>Actinomycetota</taxon>
        <taxon>Actinomycetes</taxon>
        <taxon>Streptosporangiales</taxon>
        <taxon>Streptosporangiaceae</taxon>
        <taxon>Microbispora</taxon>
    </lineage>
</organism>
<proteinExistence type="predicted"/>
<reference evidence="1 2" key="1">
    <citation type="submission" date="2024-05" db="EMBL/GenBank/DDBJ databases">
        <title>Microbispora sp.ZYX-F-249.</title>
        <authorList>
            <person name="Xie H."/>
        </authorList>
    </citation>
    <scope>NUCLEOTIDE SEQUENCE [LARGE SCALE GENOMIC DNA]</scope>
    <source>
        <strain evidence="1 2">ZYX-F-249</strain>
    </source>
</reference>
<dbReference type="RefSeq" id="WP_346225684.1">
    <property type="nucleotide sequence ID" value="NZ_JBDJAW010000007.1"/>
</dbReference>
<keyword evidence="2" id="KW-1185">Reference proteome</keyword>